<feature type="region of interest" description="Disordered" evidence="1">
    <location>
        <begin position="96"/>
        <end position="147"/>
    </location>
</feature>
<reference evidence="2 3" key="1">
    <citation type="submission" date="2020-12" db="EMBL/GenBank/DDBJ databases">
        <title>FDA dAtabase for Regulatory Grade micrObial Sequences (FDA-ARGOS): Supporting development and validation of Infectious Disease Dx tests.</title>
        <authorList>
            <person name="Sproer C."/>
            <person name="Gronow S."/>
            <person name="Severitt S."/>
            <person name="Schroder I."/>
            <person name="Tallon L."/>
            <person name="Sadzewicz L."/>
            <person name="Zhao X."/>
            <person name="Boylan J."/>
            <person name="Ott S."/>
            <person name="Bowen H."/>
            <person name="Vavikolanu K."/>
            <person name="Mehta A."/>
            <person name="Aluvathingal J."/>
            <person name="Nadendla S."/>
            <person name="Lowell S."/>
            <person name="Myers T."/>
            <person name="Yan Y."/>
            <person name="Sichtig H."/>
        </authorList>
    </citation>
    <scope>NUCLEOTIDE SEQUENCE [LARGE SCALE GENOMIC DNA]</scope>
    <source>
        <strain evidence="2 3">FDAARGOS_1001</strain>
    </source>
</reference>
<dbReference type="EMBL" id="CP066078">
    <property type="protein sequence ID" value="QQC58967.1"/>
    <property type="molecule type" value="Genomic_DNA"/>
</dbReference>
<evidence type="ECO:0000313" key="2">
    <source>
        <dbReference type="EMBL" id="QQC58967.1"/>
    </source>
</evidence>
<sequence length="147" mass="16522">MDPTRRLQPGDIRTSRQIYDDGECLSTLRTRVRMGEVTRLWSGCYIPAVVWESLVPQQRALAVHLACLRRARTPITFCHLSAALAHGLSLLHPPQELHLGGDPKPASAHPRVRTHRVPDAGRIHVTTERPDCRPPPWSARRWTAPAP</sequence>
<proteinExistence type="predicted"/>
<gene>
    <name evidence="2" type="ORF">I6H58_08365</name>
</gene>
<evidence type="ECO:0000256" key="1">
    <source>
        <dbReference type="SAM" id="MobiDB-lite"/>
    </source>
</evidence>
<dbReference type="Proteomes" id="UP000595221">
    <property type="component" value="Chromosome"/>
</dbReference>
<name>A0A7T4T3V2_9MICC</name>
<evidence type="ECO:0008006" key="4">
    <source>
        <dbReference type="Google" id="ProtNLM"/>
    </source>
</evidence>
<accession>A0A7T4T3V2</accession>
<protein>
    <recommendedName>
        <fullName evidence="4">AbiEi antitoxin C-terminal domain-containing protein</fullName>
    </recommendedName>
</protein>
<dbReference type="AlphaFoldDB" id="A0A7T4T3V2"/>
<feature type="compositionally biased region" description="Basic and acidic residues" evidence="1">
    <location>
        <begin position="116"/>
        <end position="132"/>
    </location>
</feature>
<organism evidence="2 3">
    <name type="scientific">Rothia kristinae</name>
    <dbReference type="NCBI Taxonomy" id="37923"/>
    <lineage>
        <taxon>Bacteria</taxon>
        <taxon>Bacillati</taxon>
        <taxon>Actinomycetota</taxon>
        <taxon>Actinomycetes</taxon>
        <taxon>Micrococcales</taxon>
        <taxon>Micrococcaceae</taxon>
        <taxon>Rothia</taxon>
    </lineage>
</organism>
<dbReference type="RefSeq" id="WP_198489976.1">
    <property type="nucleotide sequence ID" value="NZ_CP066078.1"/>
</dbReference>
<evidence type="ECO:0000313" key="3">
    <source>
        <dbReference type="Proteomes" id="UP000595221"/>
    </source>
</evidence>